<feature type="repeat" description="PPR" evidence="2">
    <location>
        <begin position="31"/>
        <end position="65"/>
    </location>
</feature>
<dbReference type="Gene3D" id="1.25.40.10">
    <property type="entry name" value="Tetratricopeptide repeat domain"/>
    <property type="match status" value="1"/>
</dbReference>
<evidence type="ECO:0000256" key="1">
    <source>
        <dbReference type="ARBA" id="ARBA00022737"/>
    </source>
</evidence>
<keyword evidence="4" id="KW-0472">Membrane</keyword>
<evidence type="ECO:0008006" key="7">
    <source>
        <dbReference type="Google" id="ProtNLM"/>
    </source>
</evidence>
<accession>A0A9D5H284</accession>
<protein>
    <recommendedName>
        <fullName evidence="7">Pentatricopeptide repeat-containing protein</fullName>
    </recommendedName>
</protein>
<keyword evidence="4" id="KW-0812">Transmembrane</keyword>
<organism evidence="5 6">
    <name type="scientific">Dioscorea zingiberensis</name>
    <dbReference type="NCBI Taxonomy" id="325984"/>
    <lineage>
        <taxon>Eukaryota</taxon>
        <taxon>Viridiplantae</taxon>
        <taxon>Streptophyta</taxon>
        <taxon>Embryophyta</taxon>
        <taxon>Tracheophyta</taxon>
        <taxon>Spermatophyta</taxon>
        <taxon>Magnoliopsida</taxon>
        <taxon>Liliopsida</taxon>
        <taxon>Dioscoreales</taxon>
        <taxon>Dioscoreaceae</taxon>
        <taxon>Dioscorea</taxon>
    </lineage>
</organism>
<dbReference type="Proteomes" id="UP001085076">
    <property type="component" value="Unassembled WGS sequence"/>
</dbReference>
<sequence>MYVLTLLIDVYSRRGCITEAYLVFISVAVKSIVLWNAMITGFSRYACVNESMILFEEMLQNGICLIAVMYISMLSACIHVGSIASGHYYFYQMTNAKNVQATVLHCSCMVVVLKRSAQIQETRELMENMSFQVTTSMWGPLLGVCRIHRDIKLAKVTAERLFELESENAIIRNQLVATMSQSIINFHNEVDTTEFIIGDMIALSTLVEILHNVEPPGKNPEKLTVWQDSSWKDPEKSIEDYSTSL</sequence>
<reference evidence="5 6" key="1">
    <citation type="journal article" date="2022" name="Hortic Res">
        <title>The genome of Dioscorea zingiberensis sheds light on the biosynthesis, origin and evolution of the medicinally important diosgenin saponins.</title>
        <authorList>
            <person name="Li Y."/>
            <person name="Tan C."/>
            <person name="Li Z."/>
            <person name="Guo J."/>
            <person name="Li S."/>
            <person name="Chen X."/>
            <person name="Wang C."/>
            <person name="Dai X."/>
            <person name="Yang H."/>
            <person name="Song W."/>
            <person name="Hou L."/>
            <person name="Xu J."/>
            <person name="Tong Z."/>
            <person name="Xu A."/>
            <person name="Yuan X."/>
            <person name="Wang W."/>
            <person name="Yang Q."/>
            <person name="Chen L."/>
            <person name="Sun Z."/>
            <person name="Wang K."/>
            <person name="Pan B."/>
            <person name="Chen J."/>
            <person name="Bao Y."/>
            <person name="Liu F."/>
            <person name="Qi X."/>
            <person name="Gang D.R."/>
            <person name="Wen J."/>
            <person name="Li J."/>
        </authorList>
    </citation>
    <scope>NUCLEOTIDE SEQUENCE [LARGE SCALE GENOMIC DNA]</scope>
    <source>
        <strain evidence="5">Dzin_1.0</strain>
    </source>
</reference>
<dbReference type="OrthoDB" id="1729972at2759"/>
<dbReference type="InterPro" id="IPR002885">
    <property type="entry name" value="PPR_rpt"/>
</dbReference>
<gene>
    <name evidence="5" type="ORF">J5N97_001596</name>
</gene>
<keyword evidence="4" id="KW-1133">Transmembrane helix</keyword>
<evidence type="ECO:0000313" key="5">
    <source>
        <dbReference type="EMBL" id="KAJ0960557.1"/>
    </source>
</evidence>
<evidence type="ECO:0000256" key="4">
    <source>
        <dbReference type="SAM" id="Phobius"/>
    </source>
</evidence>
<feature type="compositionally biased region" description="Basic and acidic residues" evidence="3">
    <location>
        <begin position="230"/>
        <end position="239"/>
    </location>
</feature>
<feature type="transmembrane region" description="Helical" evidence="4">
    <location>
        <begin position="20"/>
        <end position="42"/>
    </location>
</feature>
<feature type="region of interest" description="Disordered" evidence="3">
    <location>
        <begin position="221"/>
        <end position="245"/>
    </location>
</feature>
<comment type="caution">
    <text evidence="5">The sequence shown here is derived from an EMBL/GenBank/DDBJ whole genome shotgun (WGS) entry which is preliminary data.</text>
</comment>
<evidence type="ECO:0000313" key="6">
    <source>
        <dbReference type="Proteomes" id="UP001085076"/>
    </source>
</evidence>
<evidence type="ECO:0000256" key="2">
    <source>
        <dbReference type="PROSITE-ProRule" id="PRU00708"/>
    </source>
</evidence>
<dbReference type="PANTHER" id="PTHR47926">
    <property type="entry name" value="PENTATRICOPEPTIDE REPEAT-CONTAINING PROTEIN"/>
    <property type="match status" value="1"/>
</dbReference>
<evidence type="ECO:0000256" key="3">
    <source>
        <dbReference type="SAM" id="MobiDB-lite"/>
    </source>
</evidence>
<name>A0A9D5H284_9LILI</name>
<keyword evidence="6" id="KW-1185">Reference proteome</keyword>
<dbReference type="InterPro" id="IPR046960">
    <property type="entry name" value="PPR_At4g14850-like_plant"/>
</dbReference>
<proteinExistence type="predicted"/>
<dbReference type="PANTHER" id="PTHR47926:SF542">
    <property type="entry name" value="PENTATRICOPEPTIDE REPEAT-CONTAINING PROTEIN"/>
    <property type="match status" value="1"/>
</dbReference>
<dbReference type="Pfam" id="PF01535">
    <property type="entry name" value="PPR"/>
    <property type="match status" value="2"/>
</dbReference>
<dbReference type="NCBIfam" id="TIGR00756">
    <property type="entry name" value="PPR"/>
    <property type="match status" value="1"/>
</dbReference>
<dbReference type="PROSITE" id="PS51375">
    <property type="entry name" value="PPR"/>
    <property type="match status" value="1"/>
</dbReference>
<dbReference type="GO" id="GO:0003723">
    <property type="term" value="F:RNA binding"/>
    <property type="evidence" value="ECO:0007669"/>
    <property type="project" value="InterPro"/>
</dbReference>
<dbReference type="GO" id="GO:0009451">
    <property type="term" value="P:RNA modification"/>
    <property type="evidence" value="ECO:0007669"/>
    <property type="project" value="InterPro"/>
</dbReference>
<dbReference type="AlphaFoldDB" id="A0A9D5H284"/>
<dbReference type="EMBL" id="JAGGNH010000071">
    <property type="protein sequence ID" value="KAJ0960557.1"/>
    <property type="molecule type" value="Genomic_DNA"/>
</dbReference>
<dbReference type="InterPro" id="IPR011990">
    <property type="entry name" value="TPR-like_helical_dom_sf"/>
</dbReference>
<feature type="transmembrane region" description="Helical" evidence="4">
    <location>
        <begin position="63"/>
        <end position="90"/>
    </location>
</feature>
<keyword evidence="1" id="KW-0677">Repeat</keyword>